<name>A0ABW4X244_9BACT</name>
<evidence type="ECO:0000313" key="4">
    <source>
        <dbReference type="Proteomes" id="UP001597369"/>
    </source>
</evidence>
<dbReference type="Pfam" id="PF12804">
    <property type="entry name" value="NTP_transf_3"/>
    <property type="match status" value="1"/>
</dbReference>
<organism evidence="3 4">
    <name type="scientific">Pontibacter silvestris</name>
    <dbReference type="NCBI Taxonomy" id="2305183"/>
    <lineage>
        <taxon>Bacteria</taxon>
        <taxon>Pseudomonadati</taxon>
        <taxon>Bacteroidota</taxon>
        <taxon>Cytophagia</taxon>
        <taxon>Cytophagales</taxon>
        <taxon>Hymenobacteraceae</taxon>
        <taxon>Pontibacter</taxon>
    </lineage>
</organism>
<dbReference type="InterPro" id="IPR025877">
    <property type="entry name" value="MobA-like_NTP_Trfase"/>
</dbReference>
<dbReference type="RefSeq" id="WP_229961640.1">
    <property type="nucleotide sequence ID" value="NZ_JAJJWI010000014.1"/>
</dbReference>
<dbReference type="PANTHER" id="PTHR19136">
    <property type="entry name" value="MOLYBDENUM COFACTOR GUANYLYLTRANSFERASE"/>
    <property type="match status" value="1"/>
</dbReference>
<proteinExistence type="predicted"/>
<dbReference type="Gene3D" id="3.90.550.10">
    <property type="entry name" value="Spore Coat Polysaccharide Biosynthesis Protein SpsA, Chain A"/>
    <property type="match status" value="1"/>
</dbReference>
<evidence type="ECO:0000256" key="1">
    <source>
        <dbReference type="ARBA" id="ARBA00022679"/>
    </source>
</evidence>
<comment type="caution">
    <text evidence="3">The sequence shown here is derived from an EMBL/GenBank/DDBJ whole genome shotgun (WGS) entry which is preliminary data.</text>
</comment>
<evidence type="ECO:0000259" key="2">
    <source>
        <dbReference type="Pfam" id="PF12804"/>
    </source>
</evidence>
<accession>A0ABW4X244</accession>
<sequence length="190" mass="21286">MDKFLGVVLSGGESKRMGRDKGLLPIHDTHWAKFIEQKLLALQIPVVVSVNSMQVESYSKLFSAEQLVVDTVAVEGPLKGLLSVHQKYPECDLLLMACDMIEMETSTLNRLVQVYQANPLFDFCVYQQAEFAEPFGGIYTSDGLKNVMKKLACGTLTKFSMRSVLDTGNTKRVVLEHTNRNSFKNYNSLP</sequence>
<keyword evidence="4" id="KW-1185">Reference proteome</keyword>
<dbReference type="InterPro" id="IPR029044">
    <property type="entry name" value="Nucleotide-diphossugar_trans"/>
</dbReference>
<keyword evidence="1" id="KW-0808">Transferase</keyword>
<reference evidence="4" key="1">
    <citation type="journal article" date="2019" name="Int. J. Syst. Evol. Microbiol.">
        <title>The Global Catalogue of Microorganisms (GCM) 10K type strain sequencing project: providing services to taxonomists for standard genome sequencing and annotation.</title>
        <authorList>
            <consortium name="The Broad Institute Genomics Platform"/>
            <consortium name="The Broad Institute Genome Sequencing Center for Infectious Disease"/>
            <person name="Wu L."/>
            <person name="Ma J."/>
        </authorList>
    </citation>
    <scope>NUCLEOTIDE SEQUENCE [LARGE SCALE GENOMIC DNA]</scope>
    <source>
        <strain evidence="4">JCM 16545</strain>
    </source>
</reference>
<dbReference type="GO" id="GO:0016779">
    <property type="term" value="F:nucleotidyltransferase activity"/>
    <property type="evidence" value="ECO:0007669"/>
    <property type="project" value="UniProtKB-KW"/>
</dbReference>
<protein>
    <submittedName>
        <fullName evidence="3">Molybdenum cofactor guanylyltransferase</fullName>
    </submittedName>
</protein>
<dbReference type="SUPFAM" id="SSF53448">
    <property type="entry name" value="Nucleotide-diphospho-sugar transferases"/>
    <property type="match status" value="1"/>
</dbReference>
<evidence type="ECO:0000313" key="3">
    <source>
        <dbReference type="EMBL" id="MFD2068245.1"/>
    </source>
</evidence>
<gene>
    <name evidence="3" type="ORF">ACFSKU_15235</name>
</gene>
<dbReference type="Proteomes" id="UP001597369">
    <property type="component" value="Unassembled WGS sequence"/>
</dbReference>
<feature type="domain" description="MobA-like NTP transferase" evidence="2">
    <location>
        <begin position="6"/>
        <end position="146"/>
    </location>
</feature>
<dbReference type="PANTHER" id="PTHR19136:SF81">
    <property type="entry name" value="MOLYBDENUM COFACTOR GUANYLYLTRANSFERASE"/>
    <property type="match status" value="1"/>
</dbReference>
<keyword evidence="3" id="KW-0548">Nucleotidyltransferase</keyword>
<dbReference type="EMBL" id="JBHUHV010000052">
    <property type="protein sequence ID" value="MFD2068245.1"/>
    <property type="molecule type" value="Genomic_DNA"/>
</dbReference>